<evidence type="ECO:0008006" key="3">
    <source>
        <dbReference type="Google" id="ProtNLM"/>
    </source>
</evidence>
<organism evidence="1 2">
    <name type="scientific">Desulfobulbus propionicus (strain ATCC 33891 / DSM 2032 / VKM B-1956 / 1pr3)</name>
    <dbReference type="NCBI Taxonomy" id="577650"/>
    <lineage>
        <taxon>Bacteria</taxon>
        <taxon>Pseudomonadati</taxon>
        <taxon>Thermodesulfobacteriota</taxon>
        <taxon>Desulfobulbia</taxon>
        <taxon>Desulfobulbales</taxon>
        <taxon>Desulfobulbaceae</taxon>
        <taxon>Desulfobulbus</taxon>
    </lineage>
</organism>
<keyword evidence="2" id="KW-1185">Reference proteome</keyword>
<evidence type="ECO:0000313" key="1">
    <source>
        <dbReference type="EMBL" id="ADW16808.1"/>
    </source>
</evidence>
<proteinExistence type="predicted"/>
<protein>
    <recommendedName>
        <fullName evidence="3">Cytosolic protein</fullName>
    </recommendedName>
</protein>
<name>A0A7U3YK99_DESPD</name>
<dbReference type="RefSeq" id="WP_015723353.1">
    <property type="nucleotide sequence ID" value="NC_014972.1"/>
</dbReference>
<reference evidence="1 2" key="1">
    <citation type="journal article" date="2011" name="Stand. Genomic Sci.">
        <title>Complete genome sequence of Desulfobulbus propionicus type strain (1pr3).</title>
        <authorList>
            <person name="Pagani I."/>
            <person name="Lapidus A."/>
            <person name="Nolan M."/>
            <person name="Lucas S."/>
            <person name="Hammon N."/>
            <person name="Deshpande S."/>
            <person name="Cheng J.F."/>
            <person name="Chertkov O."/>
            <person name="Davenport K."/>
            <person name="Tapia R."/>
            <person name="Han C."/>
            <person name="Goodwin L."/>
            <person name="Pitluck S."/>
            <person name="Liolios K."/>
            <person name="Mavromatis K."/>
            <person name="Ivanova N."/>
            <person name="Mikhailova N."/>
            <person name="Pati A."/>
            <person name="Chen A."/>
            <person name="Palaniappan K."/>
            <person name="Land M."/>
            <person name="Hauser L."/>
            <person name="Chang Y.J."/>
            <person name="Jeffries C.D."/>
            <person name="Detter J.C."/>
            <person name="Brambilla E."/>
            <person name="Kannan K.P."/>
            <person name="Djao O.D."/>
            <person name="Rohde M."/>
            <person name="Pukall R."/>
            <person name="Spring S."/>
            <person name="Goker M."/>
            <person name="Sikorski J."/>
            <person name="Woyke T."/>
            <person name="Bristow J."/>
            <person name="Eisen J.A."/>
            <person name="Markowitz V."/>
            <person name="Hugenholtz P."/>
            <person name="Kyrpides N.C."/>
            <person name="Klenk H.P."/>
        </authorList>
    </citation>
    <scope>NUCLEOTIDE SEQUENCE [LARGE SCALE GENOMIC DNA]</scope>
    <source>
        <strain evidence="2">ATCC 33891 / DSM 2032 / 1pr3</strain>
    </source>
</reference>
<accession>A0A7U3YK99</accession>
<evidence type="ECO:0000313" key="2">
    <source>
        <dbReference type="Proteomes" id="UP000006365"/>
    </source>
</evidence>
<dbReference type="KEGG" id="dpr:Despr_0632"/>
<dbReference type="Pfam" id="PF19620">
    <property type="entry name" value="DUF6125"/>
    <property type="match status" value="1"/>
</dbReference>
<dbReference type="EMBL" id="CP002364">
    <property type="protein sequence ID" value="ADW16808.1"/>
    <property type="molecule type" value="Genomic_DNA"/>
</dbReference>
<dbReference type="Proteomes" id="UP000006365">
    <property type="component" value="Chromosome"/>
</dbReference>
<sequence length="248" mass="28069">MSSGKVILEQADQDLLVRMVMDGFRRIIVHYGAWFAEVEHQVGLEKALAVEDDVWQASVGNQLDRLGKTLDFPTEGGIPAVLKTLPKEVLADLIEKLSINWLANDGIWFQAVENRFGMGDAKRCNDTCWTRFSPFEAARIKKLLDLPEAGGIPALKRALGLRMYAFINEQSIEEVNDHCIIFYMNNCRVQAARKRKGLADYPCKSAGMVEYPTFAQTIDPRIKTECVGCPPDDHPDNWFCAWKFILEE</sequence>
<dbReference type="AlphaFoldDB" id="A0A7U3YK99"/>
<gene>
    <name evidence="1" type="ordered locus">Despr_0632</name>
</gene>